<organism evidence="1 2">
    <name type="scientific">Ornithinibacillus halophilus</name>
    <dbReference type="NCBI Taxonomy" id="930117"/>
    <lineage>
        <taxon>Bacteria</taxon>
        <taxon>Bacillati</taxon>
        <taxon>Bacillota</taxon>
        <taxon>Bacilli</taxon>
        <taxon>Bacillales</taxon>
        <taxon>Bacillaceae</taxon>
        <taxon>Ornithinibacillus</taxon>
    </lineage>
</organism>
<dbReference type="AlphaFoldDB" id="A0A1M5JZG4"/>
<protein>
    <submittedName>
        <fullName evidence="1">Uncharacterized protein</fullName>
    </submittedName>
</protein>
<accession>A0A1M5JZG4</accession>
<reference evidence="1 2" key="1">
    <citation type="submission" date="2016-11" db="EMBL/GenBank/DDBJ databases">
        <authorList>
            <person name="Jaros S."/>
            <person name="Januszkiewicz K."/>
            <person name="Wedrychowicz H."/>
        </authorList>
    </citation>
    <scope>NUCLEOTIDE SEQUENCE [LARGE SCALE GENOMIC DNA]</scope>
    <source>
        <strain evidence="1 2">IBRC-M 10683</strain>
    </source>
</reference>
<dbReference type="STRING" id="930117.SAMN05216225_103429"/>
<dbReference type="EMBL" id="FQVW01000034">
    <property type="protein sequence ID" value="SHG45775.1"/>
    <property type="molecule type" value="Genomic_DNA"/>
</dbReference>
<evidence type="ECO:0000313" key="1">
    <source>
        <dbReference type="EMBL" id="SHG45775.1"/>
    </source>
</evidence>
<dbReference type="OrthoDB" id="1937886at2"/>
<dbReference type="RefSeq" id="WP_072891276.1">
    <property type="nucleotide sequence ID" value="NZ_FQVW01000034.1"/>
</dbReference>
<proteinExistence type="predicted"/>
<name>A0A1M5JZG4_9BACI</name>
<sequence length="81" mass="9253">MRLNKKLLGFSVILCILITTVVPSSYSSEGMGKYVFGFPFNNITFYQKEPTSMWFATNFFTGNNGLSINPLSFLLNIFIFY</sequence>
<dbReference type="Proteomes" id="UP000183988">
    <property type="component" value="Unassembled WGS sequence"/>
</dbReference>
<gene>
    <name evidence="1" type="ORF">SAMN05216225_103429</name>
</gene>
<evidence type="ECO:0000313" key="2">
    <source>
        <dbReference type="Proteomes" id="UP000183988"/>
    </source>
</evidence>
<keyword evidence="2" id="KW-1185">Reference proteome</keyword>